<dbReference type="Pfam" id="PF01471">
    <property type="entry name" value="PG_binding_1"/>
    <property type="match status" value="1"/>
</dbReference>
<feature type="domain" description="Peptidoglycan binding-like" evidence="2">
    <location>
        <begin position="72"/>
        <end position="128"/>
    </location>
</feature>
<feature type="chain" id="PRO_5047196120" evidence="1">
    <location>
        <begin position="33"/>
        <end position="147"/>
    </location>
</feature>
<keyword evidence="1" id="KW-0732">Signal</keyword>
<gene>
    <name evidence="3" type="ORF">OG288_43935</name>
</gene>
<evidence type="ECO:0000313" key="4">
    <source>
        <dbReference type="Proteomes" id="UP001432166"/>
    </source>
</evidence>
<sequence>MRKTGKSKALLATGAMMAALFGGVITAAPAHAADPVCNGSDTNTDTQGMKWVLPVHVTAPFTSNCYLQYGNSGPGVRALQKNMNSCYGKSLVLDSSFGQATEDALEDVQGRIGARIDGEYGRETMLKMKWARYHPETGARVDCKNLP</sequence>
<keyword evidence="4" id="KW-1185">Reference proteome</keyword>
<protein>
    <submittedName>
        <fullName evidence="3">Peptidoglycan-binding protein</fullName>
    </submittedName>
</protein>
<dbReference type="InterPro" id="IPR002477">
    <property type="entry name" value="Peptidoglycan-bd-like"/>
</dbReference>
<dbReference type="InterPro" id="IPR036366">
    <property type="entry name" value="PGBDSf"/>
</dbReference>
<reference evidence="3" key="1">
    <citation type="submission" date="2022-10" db="EMBL/GenBank/DDBJ databases">
        <title>The complete genomes of actinobacterial strains from the NBC collection.</title>
        <authorList>
            <person name="Joergensen T.S."/>
            <person name="Alvarez Arevalo M."/>
            <person name="Sterndorff E.B."/>
            <person name="Faurdal D."/>
            <person name="Vuksanovic O."/>
            <person name="Mourched A.-S."/>
            <person name="Charusanti P."/>
            <person name="Shaw S."/>
            <person name="Blin K."/>
            <person name="Weber T."/>
        </authorList>
    </citation>
    <scope>NUCLEOTIDE SEQUENCE</scope>
    <source>
        <strain evidence="3">NBC_00189</strain>
    </source>
</reference>
<name>A0ABZ1JY62_9ACTN</name>
<dbReference type="Proteomes" id="UP001432166">
    <property type="component" value="Chromosome"/>
</dbReference>
<dbReference type="Gene3D" id="1.10.101.10">
    <property type="entry name" value="PGBD-like superfamily/PGBD"/>
    <property type="match status" value="1"/>
</dbReference>
<feature type="signal peptide" evidence="1">
    <location>
        <begin position="1"/>
        <end position="32"/>
    </location>
</feature>
<evidence type="ECO:0000256" key="1">
    <source>
        <dbReference type="SAM" id="SignalP"/>
    </source>
</evidence>
<evidence type="ECO:0000259" key="2">
    <source>
        <dbReference type="Pfam" id="PF01471"/>
    </source>
</evidence>
<accession>A0ABZ1JY62</accession>
<proteinExistence type="predicted"/>
<evidence type="ECO:0000313" key="3">
    <source>
        <dbReference type="EMBL" id="WTP54643.1"/>
    </source>
</evidence>
<organism evidence="3 4">
    <name type="scientific">Streptomyces tauricus</name>
    <dbReference type="NCBI Taxonomy" id="68274"/>
    <lineage>
        <taxon>Bacteria</taxon>
        <taxon>Bacillati</taxon>
        <taxon>Actinomycetota</taxon>
        <taxon>Actinomycetes</taxon>
        <taxon>Kitasatosporales</taxon>
        <taxon>Streptomycetaceae</taxon>
        <taxon>Streptomyces</taxon>
        <taxon>Streptomyces aurantiacus group</taxon>
    </lineage>
</organism>
<dbReference type="RefSeq" id="WP_328939913.1">
    <property type="nucleotide sequence ID" value="NZ_CP108133.1"/>
</dbReference>
<dbReference type="InterPro" id="IPR036365">
    <property type="entry name" value="PGBD-like_sf"/>
</dbReference>
<dbReference type="EMBL" id="CP108133">
    <property type="protein sequence ID" value="WTP54643.1"/>
    <property type="molecule type" value="Genomic_DNA"/>
</dbReference>
<dbReference type="SUPFAM" id="SSF47090">
    <property type="entry name" value="PGBD-like"/>
    <property type="match status" value="1"/>
</dbReference>